<dbReference type="AlphaFoldDB" id="A0A8T0PZL1"/>
<evidence type="ECO:0000256" key="2">
    <source>
        <dbReference type="PROSITE-ProRule" id="PRU00176"/>
    </source>
</evidence>
<evidence type="ECO:0000256" key="1">
    <source>
        <dbReference type="ARBA" id="ARBA00022884"/>
    </source>
</evidence>
<protein>
    <recommendedName>
        <fullName evidence="4">RRM domain-containing protein</fullName>
    </recommendedName>
</protein>
<organism evidence="5 6">
    <name type="scientific">Panicum virgatum</name>
    <name type="common">Blackwell switchgrass</name>
    <dbReference type="NCBI Taxonomy" id="38727"/>
    <lineage>
        <taxon>Eukaryota</taxon>
        <taxon>Viridiplantae</taxon>
        <taxon>Streptophyta</taxon>
        <taxon>Embryophyta</taxon>
        <taxon>Tracheophyta</taxon>
        <taxon>Spermatophyta</taxon>
        <taxon>Magnoliopsida</taxon>
        <taxon>Liliopsida</taxon>
        <taxon>Poales</taxon>
        <taxon>Poaceae</taxon>
        <taxon>PACMAD clade</taxon>
        <taxon>Panicoideae</taxon>
        <taxon>Panicodae</taxon>
        <taxon>Paniceae</taxon>
        <taxon>Panicinae</taxon>
        <taxon>Panicum</taxon>
        <taxon>Panicum sect. Hiantes</taxon>
    </lineage>
</organism>
<evidence type="ECO:0000259" key="4">
    <source>
        <dbReference type="PROSITE" id="PS50102"/>
    </source>
</evidence>
<sequence>MHQQRMKQAAAAAAAQQQQQLMQQALLLQQQQQQQQQPPLFPGHHPHPGLLAAPQIEPIVSGNLPPGFDSSTCRSVYIGNIHLQVTDTLLQEVFQSIGPVEGCKLIRKEKSSFGFIDYYDRRSAALAILSLNGKPLYGQPIKVNWAYTSTQREDTSGHFNIFVGDLCPEITDAALFAFFSGYSTCSDARVMWDQKTGRSRGFGFVSFRNQQVDAQNAINDLNGKWLGNRQIRCNWATKGANAGDEKQSVDTKVDQINGSSEAGKENSNEDGPENNPLFTTVYVGGLPHEEVRVTRDKGFGFVRYSTHEEAALAIQMGNGQLIGGRPIRCSWGNKPTPPGTASSPLPPPAPSPFPTGVSATDFLAYQRLALSKIAANPALMGQHALKQAALGMDAGASQVIYDGGYPGINAAAAAQQQQQQQQLMYF</sequence>
<evidence type="ECO:0000313" key="5">
    <source>
        <dbReference type="EMBL" id="KAG2563474.1"/>
    </source>
</evidence>
<proteinExistence type="predicted"/>
<dbReference type="FunFam" id="3.30.70.330:FF:000886">
    <property type="entry name" value="Oligouridylate-binding protein 1C"/>
    <property type="match status" value="1"/>
</dbReference>
<keyword evidence="1 2" id="KW-0694">RNA-binding</keyword>
<evidence type="ECO:0000256" key="3">
    <source>
        <dbReference type="SAM" id="MobiDB-lite"/>
    </source>
</evidence>
<dbReference type="InterPro" id="IPR050825">
    <property type="entry name" value="RBM42_RBP45_47-like"/>
</dbReference>
<dbReference type="GO" id="GO:0005829">
    <property type="term" value="C:cytosol"/>
    <property type="evidence" value="ECO:0007669"/>
    <property type="project" value="TreeGrafter"/>
</dbReference>
<dbReference type="GO" id="GO:0003729">
    <property type="term" value="F:mRNA binding"/>
    <property type="evidence" value="ECO:0007669"/>
    <property type="project" value="InterPro"/>
</dbReference>
<dbReference type="Pfam" id="PF00076">
    <property type="entry name" value="RRM_1"/>
    <property type="match status" value="3"/>
</dbReference>
<keyword evidence="6" id="KW-1185">Reference proteome</keyword>
<name>A0A8T0PZL1_PANVG</name>
<feature type="domain" description="RRM" evidence="4">
    <location>
        <begin position="290"/>
        <end position="334"/>
    </location>
</feature>
<evidence type="ECO:0000313" key="6">
    <source>
        <dbReference type="Proteomes" id="UP000823388"/>
    </source>
</evidence>
<dbReference type="PANTHER" id="PTHR47640:SF75">
    <property type="entry name" value="OS11G0620100 PROTEIN"/>
    <property type="match status" value="1"/>
</dbReference>
<dbReference type="FunFam" id="3.30.70.330:FF:000301">
    <property type="entry name" value="Nucleolysin TIAR-like protein"/>
    <property type="match status" value="1"/>
</dbReference>
<feature type="region of interest" description="Disordered" evidence="3">
    <location>
        <begin position="257"/>
        <end position="276"/>
    </location>
</feature>
<dbReference type="InterPro" id="IPR000504">
    <property type="entry name" value="RRM_dom"/>
</dbReference>
<dbReference type="PROSITE" id="PS50102">
    <property type="entry name" value="RRM"/>
    <property type="match status" value="3"/>
</dbReference>
<dbReference type="SUPFAM" id="SSF81995">
    <property type="entry name" value="beta-sandwich domain of Sec23/24"/>
    <property type="match status" value="1"/>
</dbReference>
<feature type="domain" description="RRM" evidence="4">
    <location>
        <begin position="159"/>
        <end position="238"/>
    </location>
</feature>
<dbReference type="EMBL" id="CM029051">
    <property type="protein sequence ID" value="KAG2563474.1"/>
    <property type="molecule type" value="Genomic_DNA"/>
</dbReference>
<comment type="caution">
    <text evidence="5">The sequence shown here is derived from an EMBL/GenBank/DDBJ whole genome shotgun (WGS) entry which is preliminary data.</text>
</comment>
<dbReference type="InterPro" id="IPR035979">
    <property type="entry name" value="RBD_domain_sf"/>
</dbReference>
<dbReference type="Proteomes" id="UP000823388">
    <property type="component" value="Chromosome 8K"/>
</dbReference>
<dbReference type="PANTHER" id="PTHR47640">
    <property type="entry name" value="TRNA SELENOCYSTEINE 1-ASSOCIATED PROTEIN 1-RELATED-RELATED"/>
    <property type="match status" value="1"/>
</dbReference>
<dbReference type="Gene3D" id="3.30.70.330">
    <property type="match status" value="3"/>
</dbReference>
<gene>
    <name evidence="5" type="ORF">PVAP13_8KG354100</name>
</gene>
<dbReference type="CDD" id="cd12619">
    <property type="entry name" value="RRM2_PUB1"/>
    <property type="match status" value="1"/>
</dbReference>
<dbReference type="SMART" id="SM00360">
    <property type="entry name" value="RRM"/>
    <property type="match status" value="3"/>
</dbReference>
<feature type="domain" description="RRM" evidence="4">
    <location>
        <begin position="74"/>
        <end position="148"/>
    </location>
</feature>
<accession>A0A8T0PZL1</accession>
<dbReference type="SUPFAM" id="SSF54928">
    <property type="entry name" value="RNA-binding domain, RBD"/>
    <property type="match status" value="2"/>
</dbReference>
<dbReference type="InterPro" id="IPR012677">
    <property type="entry name" value="Nucleotide-bd_a/b_plait_sf"/>
</dbReference>
<reference evidence="5" key="1">
    <citation type="submission" date="2020-05" db="EMBL/GenBank/DDBJ databases">
        <title>WGS assembly of Panicum virgatum.</title>
        <authorList>
            <person name="Lovell J.T."/>
            <person name="Jenkins J."/>
            <person name="Shu S."/>
            <person name="Juenger T.E."/>
            <person name="Schmutz J."/>
        </authorList>
    </citation>
    <scope>NUCLEOTIDE SEQUENCE</scope>
    <source>
        <strain evidence="5">AP13</strain>
    </source>
</reference>